<evidence type="ECO:0000313" key="3">
    <source>
        <dbReference type="Proteomes" id="UP001501183"/>
    </source>
</evidence>
<reference evidence="3" key="1">
    <citation type="journal article" date="2019" name="Int. J. Syst. Evol. Microbiol.">
        <title>The Global Catalogue of Microorganisms (GCM) 10K type strain sequencing project: providing services to taxonomists for standard genome sequencing and annotation.</title>
        <authorList>
            <consortium name="The Broad Institute Genomics Platform"/>
            <consortium name="The Broad Institute Genome Sequencing Center for Infectious Disease"/>
            <person name="Wu L."/>
            <person name="Ma J."/>
        </authorList>
    </citation>
    <scope>NUCLEOTIDE SEQUENCE [LARGE SCALE GENOMIC DNA]</scope>
    <source>
        <strain evidence="3">JCM 32206</strain>
    </source>
</reference>
<keyword evidence="3" id="KW-1185">Reference proteome</keyword>
<dbReference type="EMBL" id="BAABFB010000075">
    <property type="protein sequence ID" value="GAA4489144.1"/>
    <property type="molecule type" value="Genomic_DNA"/>
</dbReference>
<evidence type="ECO:0000313" key="2">
    <source>
        <dbReference type="EMBL" id="GAA4489144.1"/>
    </source>
</evidence>
<feature type="transmembrane region" description="Helical" evidence="1">
    <location>
        <begin position="142"/>
        <end position="167"/>
    </location>
</feature>
<keyword evidence="1" id="KW-1133">Transmembrane helix</keyword>
<accession>A0ABP8PP64</accession>
<proteinExistence type="predicted"/>
<dbReference type="RefSeq" id="WP_345352112.1">
    <property type="nucleotide sequence ID" value="NZ_BAABFB010000075.1"/>
</dbReference>
<protein>
    <submittedName>
        <fullName evidence="2">Uncharacterized protein</fullName>
    </submittedName>
</protein>
<organism evidence="2 3">
    <name type="scientific">Rhodococcus olei</name>
    <dbReference type="NCBI Taxonomy" id="2161675"/>
    <lineage>
        <taxon>Bacteria</taxon>
        <taxon>Bacillati</taxon>
        <taxon>Actinomycetota</taxon>
        <taxon>Actinomycetes</taxon>
        <taxon>Mycobacteriales</taxon>
        <taxon>Nocardiaceae</taxon>
        <taxon>Rhodococcus</taxon>
    </lineage>
</organism>
<evidence type="ECO:0000256" key="1">
    <source>
        <dbReference type="SAM" id="Phobius"/>
    </source>
</evidence>
<gene>
    <name evidence="2" type="ORF">GCM10023094_50270</name>
</gene>
<feature type="transmembrane region" description="Helical" evidence="1">
    <location>
        <begin position="40"/>
        <end position="62"/>
    </location>
</feature>
<comment type="caution">
    <text evidence="2">The sequence shown here is derived from an EMBL/GenBank/DDBJ whole genome shotgun (WGS) entry which is preliminary data.</text>
</comment>
<feature type="transmembrane region" description="Helical" evidence="1">
    <location>
        <begin position="108"/>
        <end position="130"/>
    </location>
</feature>
<sequence>MAETTIIERYQARRTRRFLAHSEKWGRMLPGWRSRRRRRALVLALGATFVFMLGVGVLCHFFDRAPILWLPACLLFFPIWTSLQIVSGRLGDAPTTTLDEWEVQQQNAARSAGLTITQFLVMIPVFYLIVGSVLADGDGARIAYAGGLLTLTTLMIGGCSPAMILAWTRPDPDPEDHAEEAA</sequence>
<name>A0ABP8PP64_9NOCA</name>
<keyword evidence="1" id="KW-0812">Transmembrane</keyword>
<dbReference type="Proteomes" id="UP001501183">
    <property type="component" value="Unassembled WGS sequence"/>
</dbReference>
<keyword evidence="1" id="KW-0472">Membrane</keyword>